<dbReference type="AlphaFoldDB" id="A0A2T6BXD3"/>
<protein>
    <recommendedName>
        <fullName evidence="2">DUF402 domain-containing protein</fullName>
    </recommendedName>
</protein>
<dbReference type="Pfam" id="PF04167">
    <property type="entry name" value="DUF402"/>
    <property type="match status" value="1"/>
</dbReference>
<dbReference type="GO" id="GO:0016787">
    <property type="term" value="F:hydrolase activity"/>
    <property type="evidence" value="ECO:0007669"/>
    <property type="project" value="UniProtKB-KW"/>
</dbReference>
<evidence type="ECO:0000256" key="1">
    <source>
        <dbReference type="ARBA" id="ARBA00022801"/>
    </source>
</evidence>
<sequence length="180" mass="20953">MVQPKDHIRIISRKHDGSFHRSWERSVVLTVGSSLRVANRDVKVTESDGRTWISEGLAVCQFHRNKWFNTILLFSPEGSHRFYCNLASPFEMEDGNLVYIDYDLDLLVEPGGNFRWLDWDEFLKNRRLYGYPSDVVKKVLDAASELEYRAENGKEPFTPGFVENSYYLYLSYANQVNGVK</sequence>
<dbReference type="PANTHER" id="PTHR39159:SF1">
    <property type="entry name" value="UPF0374 PROTEIN YGAC"/>
    <property type="match status" value="1"/>
</dbReference>
<evidence type="ECO:0000313" key="3">
    <source>
        <dbReference type="EMBL" id="PTX60739.1"/>
    </source>
</evidence>
<dbReference type="InterPro" id="IPR007295">
    <property type="entry name" value="DUF402"/>
</dbReference>
<feature type="domain" description="DUF402" evidence="2">
    <location>
        <begin position="16"/>
        <end position="154"/>
    </location>
</feature>
<organism evidence="3 4">
    <name type="scientific">Melghirimyces profundicolus</name>
    <dbReference type="NCBI Taxonomy" id="1242148"/>
    <lineage>
        <taxon>Bacteria</taxon>
        <taxon>Bacillati</taxon>
        <taxon>Bacillota</taxon>
        <taxon>Bacilli</taxon>
        <taxon>Bacillales</taxon>
        <taxon>Thermoactinomycetaceae</taxon>
        <taxon>Melghirimyces</taxon>
    </lineage>
</organism>
<proteinExistence type="predicted"/>
<accession>A0A2T6BXD3</accession>
<dbReference type="InterPro" id="IPR050212">
    <property type="entry name" value="Ntdp-like"/>
</dbReference>
<dbReference type="OrthoDB" id="1645325at2"/>
<dbReference type="EMBL" id="QBKR01000008">
    <property type="protein sequence ID" value="PTX60739.1"/>
    <property type="molecule type" value="Genomic_DNA"/>
</dbReference>
<dbReference type="InterPro" id="IPR035930">
    <property type="entry name" value="FomD-like_sf"/>
</dbReference>
<dbReference type="Gene3D" id="2.40.380.10">
    <property type="entry name" value="FomD-like"/>
    <property type="match status" value="1"/>
</dbReference>
<dbReference type="RefSeq" id="WP_108022689.1">
    <property type="nucleotide sequence ID" value="NZ_QBKR01000008.1"/>
</dbReference>
<name>A0A2T6BXD3_9BACL</name>
<keyword evidence="4" id="KW-1185">Reference proteome</keyword>
<dbReference type="Proteomes" id="UP000244240">
    <property type="component" value="Unassembled WGS sequence"/>
</dbReference>
<gene>
    <name evidence="3" type="ORF">C8P63_10848</name>
</gene>
<dbReference type="PANTHER" id="PTHR39159">
    <property type="match status" value="1"/>
</dbReference>
<evidence type="ECO:0000259" key="2">
    <source>
        <dbReference type="Pfam" id="PF04167"/>
    </source>
</evidence>
<dbReference type="SUPFAM" id="SSF159234">
    <property type="entry name" value="FomD-like"/>
    <property type="match status" value="1"/>
</dbReference>
<reference evidence="3 4" key="1">
    <citation type="submission" date="2018-04" db="EMBL/GenBank/DDBJ databases">
        <title>Genomic Encyclopedia of Archaeal and Bacterial Type Strains, Phase II (KMG-II): from individual species to whole genera.</title>
        <authorList>
            <person name="Goeker M."/>
        </authorList>
    </citation>
    <scope>NUCLEOTIDE SEQUENCE [LARGE SCALE GENOMIC DNA]</scope>
    <source>
        <strain evidence="3 4">DSM 45787</strain>
    </source>
</reference>
<keyword evidence="1" id="KW-0378">Hydrolase</keyword>
<comment type="caution">
    <text evidence="3">The sequence shown here is derived from an EMBL/GenBank/DDBJ whole genome shotgun (WGS) entry which is preliminary data.</text>
</comment>
<evidence type="ECO:0000313" key="4">
    <source>
        <dbReference type="Proteomes" id="UP000244240"/>
    </source>
</evidence>